<proteinExistence type="predicted"/>
<evidence type="ECO:0000256" key="2">
    <source>
        <dbReference type="SAM" id="Phobius"/>
    </source>
</evidence>
<sequence length="221" mass="23448">MSARVRQGIAGLPGPLPEGEKLLWQGIPQWWPLARQAFHVRKVAAYFGLLMIWTVAVDLSDGIGTAAAVGHAAWLMLPAAAACGLLCVLAWLYSRSSVYTVTNARVCIRYGIALPMTLNLPFSMIDGAGLKRHADGTGDIPLTLAANQRLAYLALWPMARPWRLKRAEPMIRAIADPDRVAAILADALAAHAGVPARQRTAEAAASPAPRARSGAAVAATS</sequence>
<keyword evidence="5" id="KW-1185">Reference proteome</keyword>
<name>A0AAE3VP09_9HYPH</name>
<keyword evidence="2" id="KW-0472">Membrane</keyword>
<dbReference type="Pfam" id="PF03703">
    <property type="entry name" value="bPH_2"/>
    <property type="match status" value="1"/>
</dbReference>
<reference evidence="4" key="1">
    <citation type="submission" date="2023-07" db="EMBL/GenBank/DDBJ databases">
        <title>Genomic Encyclopedia of Type Strains, Phase IV (KMG-IV): sequencing the most valuable type-strain genomes for metagenomic binning, comparative biology and taxonomic classification.</title>
        <authorList>
            <person name="Goeker M."/>
        </authorList>
    </citation>
    <scope>NUCLEOTIDE SEQUENCE</scope>
    <source>
        <strain evidence="4">DSM 21202</strain>
    </source>
</reference>
<organism evidence="4 5">
    <name type="scientific">Amorphus orientalis</name>
    <dbReference type="NCBI Taxonomy" id="649198"/>
    <lineage>
        <taxon>Bacteria</taxon>
        <taxon>Pseudomonadati</taxon>
        <taxon>Pseudomonadota</taxon>
        <taxon>Alphaproteobacteria</taxon>
        <taxon>Hyphomicrobiales</taxon>
        <taxon>Amorphaceae</taxon>
        <taxon>Amorphus</taxon>
    </lineage>
</organism>
<dbReference type="RefSeq" id="WP_306885287.1">
    <property type="nucleotide sequence ID" value="NZ_JAUSUL010000002.1"/>
</dbReference>
<feature type="region of interest" description="Disordered" evidence="1">
    <location>
        <begin position="200"/>
        <end position="221"/>
    </location>
</feature>
<comment type="caution">
    <text evidence="4">The sequence shown here is derived from an EMBL/GenBank/DDBJ whole genome shotgun (WGS) entry which is preliminary data.</text>
</comment>
<evidence type="ECO:0000313" key="5">
    <source>
        <dbReference type="Proteomes" id="UP001229244"/>
    </source>
</evidence>
<keyword evidence="2" id="KW-1133">Transmembrane helix</keyword>
<dbReference type="InterPro" id="IPR005182">
    <property type="entry name" value="YdbS-like_PH"/>
</dbReference>
<evidence type="ECO:0000259" key="3">
    <source>
        <dbReference type="Pfam" id="PF03703"/>
    </source>
</evidence>
<gene>
    <name evidence="4" type="ORF">J2S73_001914</name>
</gene>
<dbReference type="Proteomes" id="UP001229244">
    <property type="component" value="Unassembled WGS sequence"/>
</dbReference>
<feature type="transmembrane region" description="Helical" evidence="2">
    <location>
        <begin position="72"/>
        <end position="93"/>
    </location>
</feature>
<feature type="domain" description="YdbS-like PH" evidence="3">
    <location>
        <begin position="96"/>
        <end position="160"/>
    </location>
</feature>
<evidence type="ECO:0000256" key="1">
    <source>
        <dbReference type="SAM" id="MobiDB-lite"/>
    </source>
</evidence>
<keyword evidence="2" id="KW-0812">Transmembrane</keyword>
<accession>A0AAE3VP09</accession>
<dbReference type="EMBL" id="JAUSUL010000002">
    <property type="protein sequence ID" value="MDQ0315457.1"/>
    <property type="molecule type" value="Genomic_DNA"/>
</dbReference>
<dbReference type="AlphaFoldDB" id="A0AAE3VP09"/>
<protein>
    <submittedName>
        <fullName evidence="4">Membrane protein</fullName>
    </submittedName>
</protein>
<dbReference type="NCBIfam" id="NF040894">
    <property type="entry name" value="puhB_PGC"/>
    <property type="match status" value="1"/>
</dbReference>
<evidence type="ECO:0000313" key="4">
    <source>
        <dbReference type="EMBL" id="MDQ0315457.1"/>
    </source>
</evidence>
<dbReference type="InterPro" id="IPR054839">
    <property type="entry name" value="puhB_PGC"/>
</dbReference>
<feature type="transmembrane region" description="Helical" evidence="2">
    <location>
        <begin position="43"/>
        <end position="60"/>
    </location>
</feature>